<evidence type="ECO:0000256" key="1">
    <source>
        <dbReference type="ARBA" id="ARBA00022679"/>
    </source>
</evidence>
<feature type="domain" description="UBC core" evidence="4">
    <location>
        <begin position="121"/>
        <end position="299"/>
    </location>
</feature>
<proteinExistence type="predicted"/>
<evidence type="ECO:0000256" key="2">
    <source>
        <dbReference type="ARBA" id="ARBA00022786"/>
    </source>
</evidence>
<dbReference type="InterPro" id="IPR000608">
    <property type="entry name" value="UBC"/>
</dbReference>
<organism evidence="5 6">
    <name type="scientific">Artemisia annua</name>
    <name type="common">Sweet wormwood</name>
    <dbReference type="NCBI Taxonomy" id="35608"/>
    <lineage>
        <taxon>Eukaryota</taxon>
        <taxon>Viridiplantae</taxon>
        <taxon>Streptophyta</taxon>
        <taxon>Embryophyta</taxon>
        <taxon>Tracheophyta</taxon>
        <taxon>Spermatophyta</taxon>
        <taxon>Magnoliopsida</taxon>
        <taxon>eudicotyledons</taxon>
        <taxon>Gunneridae</taxon>
        <taxon>Pentapetalae</taxon>
        <taxon>asterids</taxon>
        <taxon>campanulids</taxon>
        <taxon>Asterales</taxon>
        <taxon>Asteraceae</taxon>
        <taxon>Asteroideae</taxon>
        <taxon>Anthemideae</taxon>
        <taxon>Artemisiinae</taxon>
        <taxon>Artemisia</taxon>
    </lineage>
</organism>
<dbReference type="Proteomes" id="UP000245207">
    <property type="component" value="Unassembled WGS sequence"/>
</dbReference>
<gene>
    <name evidence="5" type="ORF">CTI12_AA401120</name>
</gene>
<keyword evidence="2" id="KW-0833">Ubl conjugation pathway</keyword>
<comment type="caution">
    <text evidence="5">The sequence shown here is derived from an EMBL/GenBank/DDBJ whole genome shotgun (WGS) entry which is preliminary data.</text>
</comment>
<feature type="compositionally biased region" description="Low complexity" evidence="3">
    <location>
        <begin position="23"/>
        <end position="35"/>
    </location>
</feature>
<dbReference type="PROSITE" id="PS50127">
    <property type="entry name" value="UBC_2"/>
    <property type="match status" value="1"/>
</dbReference>
<reference evidence="5 6" key="1">
    <citation type="journal article" date="2018" name="Mol. Plant">
        <title>The genome of Artemisia annua provides insight into the evolution of Asteraceae family and artemisinin biosynthesis.</title>
        <authorList>
            <person name="Shen Q."/>
            <person name="Zhang L."/>
            <person name="Liao Z."/>
            <person name="Wang S."/>
            <person name="Yan T."/>
            <person name="Shi P."/>
            <person name="Liu M."/>
            <person name="Fu X."/>
            <person name="Pan Q."/>
            <person name="Wang Y."/>
            <person name="Lv Z."/>
            <person name="Lu X."/>
            <person name="Zhang F."/>
            <person name="Jiang W."/>
            <person name="Ma Y."/>
            <person name="Chen M."/>
            <person name="Hao X."/>
            <person name="Li L."/>
            <person name="Tang Y."/>
            <person name="Lv G."/>
            <person name="Zhou Y."/>
            <person name="Sun X."/>
            <person name="Brodelius P.E."/>
            <person name="Rose J.K.C."/>
            <person name="Tang K."/>
        </authorList>
    </citation>
    <scope>NUCLEOTIDE SEQUENCE [LARGE SCALE GENOMIC DNA]</scope>
    <source>
        <strain evidence="6">cv. Huhao1</strain>
        <tissue evidence="5">Leaf</tissue>
    </source>
</reference>
<dbReference type="STRING" id="35608.A0A2U1MAM5"/>
<evidence type="ECO:0000313" key="5">
    <source>
        <dbReference type="EMBL" id="PWA58320.1"/>
    </source>
</evidence>
<dbReference type="Gene3D" id="3.10.110.10">
    <property type="entry name" value="Ubiquitin Conjugating Enzyme"/>
    <property type="match status" value="1"/>
</dbReference>
<evidence type="ECO:0000256" key="3">
    <source>
        <dbReference type="SAM" id="MobiDB-lite"/>
    </source>
</evidence>
<dbReference type="SMART" id="SM00212">
    <property type="entry name" value="UBCc"/>
    <property type="match status" value="1"/>
</dbReference>
<dbReference type="PANTHER" id="PTHR46116">
    <property type="entry name" value="(E3-INDEPENDENT) E2 UBIQUITIN-CONJUGATING ENZYME"/>
    <property type="match status" value="1"/>
</dbReference>
<accession>A0A2U1MAM5</accession>
<protein>
    <submittedName>
        <fullName evidence="5">Ubiquitin-conjugating enzyme/RWD-like protein</fullName>
    </submittedName>
</protein>
<dbReference type="EMBL" id="PKPP01005927">
    <property type="protein sequence ID" value="PWA58320.1"/>
    <property type="molecule type" value="Genomic_DNA"/>
</dbReference>
<dbReference type="SUPFAM" id="SSF54495">
    <property type="entry name" value="UBC-like"/>
    <property type="match status" value="1"/>
</dbReference>
<evidence type="ECO:0000313" key="6">
    <source>
        <dbReference type="Proteomes" id="UP000245207"/>
    </source>
</evidence>
<evidence type="ECO:0000259" key="4">
    <source>
        <dbReference type="PROSITE" id="PS50127"/>
    </source>
</evidence>
<feature type="region of interest" description="Disordered" evidence="3">
    <location>
        <begin position="15"/>
        <end position="41"/>
    </location>
</feature>
<dbReference type="Pfam" id="PF00179">
    <property type="entry name" value="UQ_con"/>
    <property type="match status" value="1"/>
</dbReference>
<name>A0A2U1MAM5_ARTAN</name>
<dbReference type="OrthoDB" id="47801at2759"/>
<dbReference type="InterPro" id="IPR016135">
    <property type="entry name" value="UBQ-conjugating_enzyme/RWD"/>
</dbReference>
<dbReference type="GO" id="GO:0061631">
    <property type="term" value="F:ubiquitin conjugating enzyme activity"/>
    <property type="evidence" value="ECO:0007669"/>
    <property type="project" value="TreeGrafter"/>
</dbReference>
<keyword evidence="6" id="KW-1185">Reference proteome</keyword>
<sequence>MKVWKGQIMFLLEATEQEEGDASSSEPPNESSFSSEKSHALAVETTRETLVRFRNSRTGVFSMEDVLVDHHEDTSCPLAGLDNEEVLKNFKSFKKFDILSDHTGHRFSTFNPLMNRASAEGWAERIEEEWTILEIDLPGIYYIREGCKPKMDLLSALIVGPKGTPYHDDLYFFDMFIPRSYPESPPICHLYLLFLYLAACMDVLWYNSGGLGINPNLLTNGGVELTMPLVNGQGIEMDMMWVPVSTNLLKLLVSIQDQFFHSNPLRNDVAHGRGDSVYTQQSCLLYNENTLLNLKSLKTMVYIMNKPPKNFEDFVVGHFRNRVCDILMACEAYMEGKDRMQM</sequence>
<keyword evidence="1" id="KW-0808">Transferase</keyword>
<dbReference type="AlphaFoldDB" id="A0A2U1MAM5"/>
<dbReference type="PANTHER" id="PTHR46116:SF41">
    <property type="entry name" value="UBIQUITIN-CONJUGATING ENZYME E2 25-RELATED"/>
    <property type="match status" value="1"/>
</dbReference>